<evidence type="ECO:0000313" key="2">
    <source>
        <dbReference type="EMBL" id="OWZ83801.1"/>
    </source>
</evidence>
<dbReference type="Gene3D" id="3.20.20.140">
    <property type="entry name" value="Metal-dependent hydrolases"/>
    <property type="match status" value="1"/>
</dbReference>
<feature type="domain" description="Polymerase/histidinol phosphatase N-terminal" evidence="1">
    <location>
        <begin position="5"/>
        <end position="84"/>
    </location>
</feature>
<dbReference type="PANTHER" id="PTHR36928:SF1">
    <property type="entry name" value="PHOSPHATASE YCDX-RELATED"/>
    <property type="match status" value="1"/>
</dbReference>
<dbReference type="SMART" id="SM00481">
    <property type="entry name" value="POLIIIAc"/>
    <property type="match status" value="1"/>
</dbReference>
<dbReference type="InterPro" id="IPR004013">
    <property type="entry name" value="PHP_dom"/>
</dbReference>
<accession>A0A226BY00</accession>
<dbReference type="RefSeq" id="WP_089023551.1">
    <property type="nucleotide sequence ID" value="NZ_NIQC01000012.1"/>
</dbReference>
<proteinExistence type="predicted"/>
<sequence length="250" mass="28289">MKVLADYHTHTNFSHGKGTIEDNVMAARDQGLEEVAITDHGPRSFRIGINGMKSLKKMKQTINHLNDRYNDIKVLLGMEANVVSLDGYLDIDNNFLEYLDILNVGLHPMVYPKSFRDFKELFLINWWHRIAPGNDKKQKLAEIRKRNTNAILKALDNYPVFIVTHPGLHMDIDTFELANKCSKQGAKLEINCSHASKLTDYVKTAVKANNNIEFVISSDAHEPCEVGKLEKGVNLCKQVGISTERIVNIT</sequence>
<comment type="caution">
    <text evidence="2">The sequence shown here is derived from an EMBL/GenBank/DDBJ whole genome shotgun (WGS) entry which is preliminary data.</text>
</comment>
<protein>
    <submittedName>
        <fullName evidence="2">Histidinol-phosphatase</fullName>
    </submittedName>
</protein>
<dbReference type="PANTHER" id="PTHR36928">
    <property type="entry name" value="PHOSPHATASE YCDX-RELATED"/>
    <property type="match status" value="1"/>
</dbReference>
<reference evidence="2 3" key="1">
    <citation type="submission" date="2017-06" db="EMBL/GenBank/DDBJ databases">
        <title>Draft Genome Sequence of Natranaerobius trueperi halophilic, alkalithermophilic bacteria from soda lakes.</title>
        <authorList>
            <person name="Zhao B."/>
        </authorList>
    </citation>
    <scope>NUCLEOTIDE SEQUENCE [LARGE SCALE GENOMIC DNA]</scope>
    <source>
        <strain evidence="2 3">DSM 18760</strain>
    </source>
</reference>
<dbReference type="InterPro" id="IPR016195">
    <property type="entry name" value="Pol/histidinol_Pase-like"/>
</dbReference>
<dbReference type="AlphaFoldDB" id="A0A226BY00"/>
<dbReference type="Pfam" id="PF02811">
    <property type="entry name" value="PHP"/>
    <property type="match status" value="1"/>
</dbReference>
<dbReference type="Proteomes" id="UP000214588">
    <property type="component" value="Unassembled WGS sequence"/>
</dbReference>
<keyword evidence="3" id="KW-1185">Reference proteome</keyword>
<dbReference type="GO" id="GO:0042578">
    <property type="term" value="F:phosphoric ester hydrolase activity"/>
    <property type="evidence" value="ECO:0007669"/>
    <property type="project" value="TreeGrafter"/>
</dbReference>
<organism evidence="2 3">
    <name type="scientific">Natranaerobius trueperi</name>
    <dbReference type="NCBI Taxonomy" id="759412"/>
    <lineage>
        <taxon>Bacteria</taxon>
        <taxon>Bacillati</taxon>
        <taxon>Bacillota</taxon>
        <taxon>Clostridia</taxon>
        <taxon>Natranaerobiales</taxon>
        <taxon>Natranaerobiaceae</taxon>
        <taxon>Natranaerobius</taxon>
    </lineage>
</organism>
<gene>
    <name evidence="2" type="ORF">CDO51_06825</name>
</gene>
<name>A0A226BY00_9FIRM</name>
<evidence type="ECO:0000313" key="3">
    <source>
        <dbReference type="Proteomes" id="UP000214588"/>
    </source>
</evidence>
<dbReference type="InterPro" id="IPR050243">
    <property type="entry name" value="PHP_phosphatase"/>
</dbReference>
<dbReference type="EMBL" id="NIQC01000012">
    <property type="protein sequence ID" value="OWZ83801.1"/>
    <property type="molecule type" value="Genomic_DNA"/>
</dbReference>
<dbReference type="GO" id="GO:0008270">
    <property type="term" value="F:zinc ion binding"/>
    <property type="evidence" value="ECO:0007669"/>
    <property type="project" value="TreeGrafter"/>
</dbReference>
<dbReference type="GO" id="GO:0005829">
    <property type="term" value="C:cytosol"/>
    <property type="evidence" value="ECO:0007669"/>
    <property type="project" value="TreeGrafter"/>
</dbReference>
<dbReference type="OrthoDB" id="9808747at2"/>
<evidence type="ECO:0000259" key="1">
    <source>
        <dbReference type="SMART" id="SM00481"/>
    </source>
</evidence>
<dbReference type="InterPro" id="IPR003141">
    <property type="entry name" value="Pol/His_phosphatase_N"/>
</dbReference>
<dbReference type="SUPFAM" id="SSF89550">
    <property type="entry name" value="PHP domain-like"/>
    <property type="match status" value="1"/>
</dbReference>